<dbReference type="Proteomes" id="UP000824205">
    <property type="component" value="Unassembled WGS sequence"/>
</dbReference>
<dbReference type="EMBL" id="DXGE01000036">
    <property type="protein sequence ID" value="HIW86600.1"/>
    <property type="molecule type" value="Genomic_DNA"/>
</dbReference>
<name>A0A9D1RFQ1_9FIRM</name>
<dbReference type="AlphaFoldDB" id="A0A9D1RFQ1"/>
<proteinExistence type="predicted"/>
<evidence type="ECO:0000313" key="1">
    <source>
        <dbReference type="EMBL" id="HIW86600.1"/>
    </source>
</evidence>
<accession>A0A9D1RFQ1</accession>
<organism evidence="1 2">
    <name type="scientific">Candidatus Eubacterium faecipullorum</name>
    <dbReference type="NCBI Taxonomy" id="2838571"/>
    <lineage>
        <taxon>Bacteria</taxon>
        <taxon>Bacillati</taxon>
        <taxon>Bacillota</taxon>
        <taxon>Clostridia</taxon>
        <taxon>Eubacteriales</taxon>
        <taxon>Eubacteriaceae</taxon>
        <taxon>Eubacterium</taxon>
    </lineage>
</organism>
<sequence>MQGDSLASFSKRKSAQNQHRFRSAIFYGADFSSGKAQNAVNPFGLTSILTKHEGKSAHKKQFRIYLS</sequence>
<comment type="caution">
    <text evidence="1">The sequence shown here is derived from an EMBL/GenBank/DDBJ whole genome shotgun (WGS) entry which is preliminary data.</text>
</comment>
<reference evidence="1" key="2">
    <citation type="submission" date="2021-04" db="EMBL/GenBank/DDBJ databases">
        <authorList>
            <person name="Gilroy R."/>
        </authorList>
    </citation>
    <scope>NUCLEOTIDE SEQUENCE</scope>
    <source>
        <strain evidence="1">421</strain>
    </source>
</reference>
<gene>
    <name evidence="1" type="ORF">IAA48_08915</name>
</gene>
<evidence type="ECO:0000313" key="2">
    <source>
        <dbReference type="Proteomes" id="UP000824205"/>
    </source>
</evidence>
<protein>
    <submittedName>
        <fullName evidence="1">Uncharacterized protein</fullName>
    </submittedName>
</protein>
<reference evidence="1" key="1">
    <citation type="journal article" date="2021" name="PeerJ">
        <title>Extensive microbial diversity within the chicken gut microbiome revealed by metagenomics and culture.</title>
        <authorList>
            <person name="Gilroy R."/>
            <person name="Ravi A."/>
            <person name="Getino M."/>
            <person name="Pursley I."/>
            <person name="Horton D.L."/>
            <person name="Alikhan N.F."/>
            <person name="Baker D."/>
            <person name="Gharbi K."/>
            <person name="Hall N."/>
            <person name="Watson M."/>
            <person name="Adriaenssens E.M."/>
            <person name="Foster-Nyarko E."/>
            <person name="Jarju S."/>
            <person name="Secka A."/>
            <person name="Antonio M."/>
            <person name="Oren A."/>
            <person name="Chaudhuri R.R."/>
            <person name="La Ragione R."/>
            <person name="Hildebrand F."/>
            <person name="Pallen M.J."/>
        </authorList>
    </citation>
    <scope>NUCLEOTIDE SEQUENCE</scope>
    <source>
        <strain evidence="1">421</strain>
    </source>
</reference>
<feature type="non-terminal residue" evidence="1">
    <location>
        <position position="67"/>
    </location>
</feature>